<dbReference type="InterPro" id="IPR003148">
    <property type="entry name" value="RCK_N"/>
</dbReference>
<evidence type="ECO:0000256" key="7">
    <source>
        <dbReference type="SAM" id="Phobius"/>
    </source>
</evidence>
<accession>A0A2S7U291</accession>
<gene>
    <name evidence="10" type="ORF">BSZ32_11845</name>
</gene>
<evidence type="ECO:0000313" key="11">
    <source>
        <dbReference type="Proteomes" id="UP000239907"/>
    </source>
</evidence>
<evidence type="ECO:0000259" key="8">
    <source>
        <dbReference type="Pfam" id="PF00999"/>
    </source>
</evidence>
<feature type="transmembrane region" description="Helical" evidence="7">
    <location>
        <begin position="169"/>
        <end position="186"/>
    </location>
</feature>
<feature type="transmembrane region" description="Helical" evidence="7">
    <location>
        <begin position="277"/>
        <end position="297"/>
    </location>
</feature>
<feature type="transmembrane region" description="Helical" evidence="7">
    <location>
        <begin position="43"/>
        <end position="63"/>
    </location>
</feature>
<dbReference type="PANTHER" id="PTHR42751:SF1">
    <property type="entry name" value="CATION_PROTON ANTIPORTER YBAL-RELATED"/>
    <property type="match status" value="1"/>
</dbReference>
<dbReference type="Proteomes" id="UP000239907">
    <property type="component" value="Unassembled WGS sequence"/>
</dbReference>
<dbReference type="InterPro" id="IPR038770">
    <property type="entry name" value="Na+/solute_symporter_sf"/>
</dbReference>
<evidence type="ECO:0000313" key="10">
    <source>
        <dbReference type="EMBL" id="PQJ29115.1"/>
    </source>
</evidence>
<reference evidence="10 11" key="1">
    <citation type="submission" date="2016-12" db="EMBL/GenBank/DDBJ databases">
        <title>Study of bacterial adaptation to deep sea.</title>
        <authorList>
            <person name="Song J."/>
            <person name="Yoshizawa S."/>
            <person name="Kogure K."/>
        </authorList>
    </citation>
    <scope>NUCLEOTIDE SEQUENCE [LARGE SCALE GENOMIC DNA]</scope>
    <source>
        <strain evidence="10 11">SAORIC-165</strain>
    </source>
</reference>
<dbReference type="InterPro" id="IPR006153">
    <property type="entry name" value="Cation/H_exchanger_TM"/>
</dbReference>
<feature type="transmembrane region" description="Helical" evidence="7">
    <location>
        <begin position="333"/>
        <end position="351"/>
    </location>
</feature>
<dbReference type="RefSeq" id="WP_165788810.1">
    <property type="nucleotide sequence ID" value="NZ_MQWA01000001.1"/>
</dbReference>
<dbReference type="GO" id="GO:1902600">
    <property type="term" value="P:proton transmembrane transport"/>
    <property type="evidence" value="ECO:0007669"/>
    <property type="project" value="InterPro"/>
</dbReference>
<keyword evidence="5 7" id="KW-1133">Transmembrane helix</keyword>
<evidence type="ECO:0000256" key="3">
    <source>
        <dbReference type="ARBA" id="ARBA00022448"/>
    </source>
</evidence>
<comment type="subcellular location">
    <subcellularLocation>
        <location evidence="1">Membrane</location>
        <topology evidence="1">Multi-pass membrane protein</topology>
    </subcellularLocation>
</comment>
<dbReference type="EMBL" id="MQWA01000001">
    <property type="protein sequence ID" value="PQJ29115.1"/>
    <property type="molecule type" value="Genomic_DNA"/>
</dbReference>
<sequence>MNDLAWIGPALIFGLVATRFGLPPMIGYLAGGFLLNLFVDGNSVNLASIGNMGVTLLLFSIGLKLDVRSLLKPVIWAGTSLHMLVTVALFGLAIFCMSFTGVALLVDVGFTTAILIAFALSFSSTVFAIKTLEEKGEMCSRHGQIAIGVLVMQDIFAILFLALSTGKAPSPWALALILLIPLRRFLLRVMSDVGHGELMALLGLSIAFGGAFLFELVSVKGDLGALIFGAMLAAHPSANSMAKKLLSFKELLLVGFFLSIGMSGSITTATVLTASVLALAAVLKVVLFFWLFTKLRLRSRTAVLSSFNLANFSEFGLIVASVALANQWLSGDWVVVIALALTFTFIAASPLNNHARAIYSRYKTKFDSHQSDNILQEDSAVVPTATQIVIIGMASIGCGAYDTLVKEFGEVIVGVDTDSSVVSGHRENDRKVILADATNEEFWHRLSLGNVRMLLLAMHDHETNIAVTKLSQHLGAVRFAVSDYDDQAQALESAGIDKAWSLKSQAGIQFAEDVIELDSHKLPHPTHG</sequence>
<comment type="caution">
    <text evidence="10">The sequence shown here is derived from an EMBL/GenBank/DDBJ whole genome shotgun (WGS) entry which is preliminary data.</text>
</comment>
<dbReference type="Gene3D" id="3.40.50.720">
    <property type="entry name" value="NAD(P)-binding Rossmann-like Domain"/>
    <property type="match status" value="1"/>
</dbReference>
<dbReference type="GO" id="GO:0016020">
    <property type="term" value="C:membrane"/>
    <property type="evidence" value="ECO:0007669"/>
    <property type="project" value="UniProtKB-SubCell"/>
</dbReference>
<keyword evidence="6 7" id="KW-0472">Membrane</keyword>
<evidence type="ECO:0000256" key="5">
    <source>
        <dbReference type="ARBA" id="ARBA00022989"/>
    </source>
</evidence>
<dbReference type="SUPFAM" id="SSF51735">
    <property type="entry name" value="NAD(P)-binding Rossmann-fold domains"/>
    <property type="match status" value="1"/>
</dbReference>
<feature type="transmembrane region" description="Helical" evidence="7">
    <location>
        <begin position="112"/>
        <end position="132"/>
    </location>
</feature>
<dbReference type="AlphaFoldDB" id="A0A2S7U291"/>
<evidence type="ECO:0000256" key="2">
    <source>
        <dbReference type="ARBA" id="ARBA00005551"/>
    </source>
</evidence>
<feature type="transmembrane region" description="Helical" evidence="7">
    <location>
        <begin position="309"/>
        <end position="327"/>
    </location>
</feature>
<proteinExistence type="inferred from homology"/>
<dbReference type="Pfam" id="PF02254">
    <property type="entry name" value="TrkA_N"/>
    <property type="match status" value="1"/>
</dbReference>
<dbReference type="GO" id="GO:0015297">
    <property type="term" value="F:antiporter activity"/>
    <property type="evidence" value="ECO:0007669"/>
    <property type="project" value="InterPro"/>
</dbReference>
<feature type="domain" description="RCK N-terminal" evidence="9">
    <location>
        <begin position="388"/>
        <end position="500"/>
    </location>
</feature>
<organism evidence="10 11">
    <name type="scientific">Rubritalea profundi</name>
    <dbReference type="NCBI Taxonomy" id="1658618"/>
    <lineage>
        <taxon>Bacteria</taxon>
        <taxon>Pseudomonadati</taxon>
        <taxon>Verrucomicrobiota</taxon>
        <taxon>Verrucomicrobiia</taxon>
        <taxon>Verrucomicrobiales</taxon>
        <taxon>Rubritaleaceae</taxon>
        <taxon>Rubritalea</taxon>
    </lineage>
</organism>
<dbReference type="Pfam" id="PF00999">
    <property type="entry name" value="Na_H_Exchanger"/>
    <property type="match status" value="1"/>
</dbReference>
<comment type="similarity">
    <text evidence="2">Belongs to the monovalent cation:proton antiporter 2 (CPA2) transporter (TC 2.A.37) family.</text>
</comment>
<evidence type="ECO:0000256" key="1">
    <source>
        <dbReference type="ARBA" id="ARBA00004141"/>
    </source>
</evidence>
<keyword evidence="4 7" id="KW-0812">Transmembrane</keyword>
<dbReference type="GO" id="GO:0006813">
    <property type="term" value="P:potassium ion transport"/>
    <property type="evidence" value="ECO:0007669"/>
    <property type="project" value="InterPro"/>
</dbReference>
<feature type="domain" description="Cation/H+ exchanger transmembrane" evidence="8">
    <location>
        <begin position="10"/>
        <end position="346"/>
    </location>
</feature>
<feature type="transmembrane region" description="Helical" evidence="7">
    <location>
        <begin position="198"/>
        <end position="217"/>
    </location>
</feature>
<evidence type="ECO:0000259" key="9">
    <source>
        <dbReference type="Pfam" id="PF02254"/>
    </source>
</evidence>
<dbReference type="InterPro" id="IPR036291">
    <property type="entry name" value="NAD(P)-bd_dom_sf"/>
</dbReference>
<keyword evidence="3" id="KW-0813">Transport</keyword>
<evidence type="ECO:0000256" key="4">
    <source>
        <dbReference type="ARBA" id="ARBA00022692"/>
    </source>
</evidence>
<feature type="transmembrane region" description="Helical" evidence="7">
    <location>
        <begin position="144"/>
        <end position="163"/>
    </location>
</feature>
<dbReference type="Gene3D" id="1.20.1530.20">
    <property type="match status" value="1"/>
</dbReference>
<keyword evidence="11" id="KW-1185">Reference proteome</keyword>
<feature type="transmembrane region" description="Helical" evidence="7">
    <location>
        <begin position="84"/>
        <end position="106"/>
    </location>
</feature>
<evidence type="ECO:0000256" key="6">
    <source>
        <dbReference type="ARBA" id="ARBA00023136"/>
    </source>
</evidence>
<name>A0A2S7U291_9BACT</name>
<protein>
    <submittedName>
        <fullName evidence="10">Uncharacterized protein</fullName>
    </submittedName>
</protein>
<dbReference type="PANTHER" id="PTHR42751">
    <property type="entry name" value="SODIUM/HYDROGEN EXCHANGER FAMILY/TRKA DOMAIN PROTEIN"/>
    <property type="match status" value="1"/>
</dbReference>